<feature type="compositionally biased region" description="Low complexity" evidence="1">
    <location>
        <begin position="24"/>
        <end position="34"/>
    </location>
</feature>
<dbReference type="AlphaFoldDB" id="A0A8C0I0S0"/>
<proteinExistence type="predicted"/>
<dbReference type="GO" id="GO:2001069">
    <property type="term" value="F:glycogen binding"/>
    <property type="evidence" value="ECO:0007669"/>
    <property type="project" value="TreeGrafter"/>
</dbReference>
<dbReference type="PANTHER" id="PTHR12307">
    <property type="entry name" value="PROTEIN PHOSPHATASE 1 REGULATORY SUBUNIT"/>
    <property type="match status" value="1"/>
</dbReference>
<feature type="region of interest" description="Disordered" evidence="1">
    <location>
        <begin position="1"/>
        <end position="48"/>
    </location>
</feature>
<dbReference type="Ensembl" id="ENSBMST00010019804.1">
    <property type="protein sequence ID" value="ENSBMSP00010017933.1"/>
    <property type="gene ID" value="ENSBMSG00010013011.1"/>
</dbReference>
<sequence length="198" mass="20346">DPPPPPRALLLPARRPDPAGGRVPAAAGSRLPRAGRGGRREGGGSAAQPGCCCAKCKKWVQFADALGLSLDSMKHFSEAEEPQVQPAVLSRLRSFPARTEDLEYLPGLLAAAAGTAPPHPTTPSTCRLPCCGLSSSSPSRATAVAARVHGTRALLGALGRGGDRLRPSAGLLGAVRRGRVLHLHRGALLPGLAAVLFS</sequence>
<evidence type="ECO:0000313" key="2">
    <source>
        <dbReference type="Ensembl" id="ENSBMSP00010017933.1"/>
    </source>
</evidence>
<dbReference type="GO" id="GO:0005979">
    <property type="term" value="P:regulation of glycogen biosynthetic process"/>
    <property type="evidence" value="ECO:0007669"/>
    <property type="project" value="TreeGrafter"/>
</dbReference>
<name>A0A8C0I0S0_BALMU</name>
<dbReference type="GO" id="GO:0000164">
    <property type="term" value="C:protein phosphatase type 1 complex"/>
    <property type="evidence" value="ECO:0007669"/>
    <property type="project" value="TreeGrafter"/>
</dbReference>
<evidence type="ECO:0000256" key="1">
    <source>
        <dbReference type="SAM" id="MobiDB-lite"/>
    </source>
</evidence>
<dbReference type="GO" id="GO:0008157">
    <property type="term" value="F:protein phosphatase 1 binding"/>
    <property type="evidence" value="ECO:0007669"/>
    <property type="project" value="TreeGrafter"/>
</dbReference>
<accession>A0A8C0I0S0</accession>
<dbReference type="PANTHER" id="PTHR12307:SF7">
    <property type="entry name" value="PROTEIN PHOSPHATASE 1 REGULATORY SUBUNIT 3G"/>
    <property type="match status" value="1"/>
</dbReference>
<dbReference type="InterPro" id="IPR050782">
    <property type="entry name" value="PP1_regulatory_subunit_3"/>
</dbReference>
<protein>
    <submittedName>
        <fullName evidence="2">Uncharacterized protein</fullName>
    </submittedName>
</protein>
<reference evidence="2" key="1">
    <citation type="submission" date="2023-09" db="UniProtKB">
        <authorList>
            <consortium name="Ensembl"/>
        </authorList>
    </citation>
    <scope>IDENTIFICATION</scope>
</reference>
<organism evidence="2">
    <name type="scientific">Balaenoptera musculus</name>
    <name type="common">Blue whale</name>
    <dbReference type="NCBI Taxonomy" id="9771"/>
    <lineage>
        <taxon>Eukaryota</taxon>
        <taxon>Metazoa</taxon>
        <taxon>Chordata</taxon>
        <taxon>Craniata</taxon>
        <taxon>Vertebrata</taxon>
        <taxon>Euteleostomi</taxon>
        <taxon>Mammalia</taxon>
        <taxon>Eutheria</taxon>
        <taxon>Laurasiatheria</taxon>
        <taxon>Artiodactyla</taxon>
        <taxon>Whippomorpha</taxon>
        <taxon>Cetacea</taxon>
        <taxon>Mysticeti</taxon>
        <taxon>Balaenopteridae</taxon>
        <taxon>Balaenoptera</taxon>
    </lineage>
</organism>